<comment type="caution">
    <text evidence="1">The sequence shown here is derived from an EMBL/GenBank/DDBJ whole genome shotgun (WGS) entry which is preliminary data.</text>
</comment>
<dbReference type="InterPro" id="IPR009057">
    <property type="entry name" value="Homeodomain-like_sf"/>
</dbReference>
<evidence type="ECO:0000313" key="1">
    <source>
        <dbReference type="EMBL" id="MFD0946290.1"/>
    </source>
</evidence>
<gene>
    <name evidence="1" type="ORF">ACFQ1E_08080</name>
</gene>
<dbReference type="SUPFAM" id="SSF46689">
    <property type="entry name" value="Homeodomain-like"/>
    <property type="match status" value="1"/>
</dbReference>
<evidence type="ECO:0008006" key="3">
    <source>
        <dbReference type="Google" id="ProtNLM"/>
    </source>
</evidence>
<keyword evidence="2" id="KW-1185">Reference proteome</keyword>
<accession>A0ABW3H7C4</accession>
<dbReference type="EMBL" id="JBHTJG010000003">
    <property type="protein sequence ID" value="MFD0946290.1"/>
    <property type="molecule type" value="Genomic_DNA"/>
</dbReference>
<dbReference type="RefSeq" id="WP_264943662.1">
    <property type="nucleotide sequence ID" value="NZ_JAPDRA010000003.1"/>
</dbReference>
<evidence type="ECO:0000313" key="2">
    <source>
        <dbReference type="Proteomes" id="UP001596977"/>
    </source>
</evidence>
<dbReference type="Proteomes" id="UP001596977">
    <property type="component" value="Unassembled WGS sequence"/>
</dbReference>
<protein>
    <recommendedName>
        <fullName evidence="3">Mor transcription activator domain-containing protein</fullName>
    </recommendedName>
</protein>
<proteinExistence type="predicted"/>
<sequence>MNVHRPANERRELLDEIAAVIGQANVDKLIERLGGSKVYVPKLMPANHEIAVVIGLRAATRLSEYFHLRYLDLPKAHARRQRALDAALNPPDGMTLAQIALAYDYTERHLYRMIAAARTAGDQLDLFGGDPA</sequence>
<reference evidence="2" key="1">
    <citation type="journal article" date="2019" name="Int. J. Syst. Evol. Microbiol.">
        <title>The Global Catalogue of Microorganisms (GCM) 10K type strain sequencing project: providing services to taxonomists for standard genome sequencing and annotation.</title>
        <authorList>
            <consortium name="The Broad Institute Genomics Platform"/>
            <consortium name="The Broad Institute Genome Sequencing Center for Infectious Disease"/>
            <person name="Wu L."/>
            <person name="Ma J."/>
        </authorList>
    </citation>
    <scope>NUCLEOTIDE SEQUENCE [LARGE SCALE GENOMIC DNA]</scope>
    <source>
        <strain evidence="2">CCUG 62982</strain>
    </source>
</reference>
<name>A0ABW3H7C4_9SPHN</name>
<organism evidence="1 2">
    <name type="scientific">Sphingomonas canadensis</name>
    <dbReference type="NCBI Taxonomy" id="1219257"/>
    <lineage>
        <taxon>Bacteria</taxon>
        <taxon>Pseudomonadati</taxon>
        <taxon>Pseudomonadota</taxon>
        <taxon>Alphaproteobacteria</taxon>
        <taxon>Sphingomonadales</taxon>
        <taxon>Sphingomonadaceae</taxon>
        <taxon>Sphingomonas</taxon>
    </lineage>
</organism>